<dbReference type="EMBL" id="BIMN01000002">
    <property type="protein sequence ID" value="GCE63522.1"/>
    <property type="molecule type" value="Genomic_DNA"/>
</dbReference>
<gene>
    <name evidence="1" type="ORF">MHSWG343_05190</name>
</gene>
<proteinExistence type="predicted"/>
<dbReference type="AlphaFoldDB" id="A0A478FQD0"/>
<organism evidence="1 2">
    <name type="scientific">Candidatus Mycoplasma haematohominis</name>
    <dbReference type="NCBI Taxonomy" id="1494318"/>
    <lineage>
        <taxon>Bacteria</taxon>
        <taxon>Bacillati</taxon>
        <taxon>Mycoplasmatota</taxon>
        <taxon>Mollicutes</taxon>
        <taxon>Mycoplasmataceae</taxon>
        <taxon>Mycoplasma</taxon>
    </lineage>
</organism>
<name>A0A478FQD0_9MOLU</name>
<sequence length="252" mass="27910">MDPVKVAAGGVVAAGIGVGGYGVSTLLTGEPGRVHIKTAGTEGHLSFDFQHHFVDASDSENDKWWDWSFKNRYSGKTDLSSEFGSGVGDGSQLKSKCLAAYSKEIKTHIHSDTEEADKKKYEKDIWTLCSIEGDKPITIEETLEKEPSFKVGATHASKFGGTNKKHVISTQDERNNKFWKIQAQAFFQSTNGLGSKATVENSEFKSLYASTEKSKRTSEELKNACKTRYEAEPEDNKNKETFRFCSLKGKQD</sequence>
<protein>
    <submittedName>
        <fullName evidence="1">Uncharacterized protein</fullName>
    </submittedName>
</protein>
<accession>A0A478FQD0</accession>
<comment type="caution">
    <text evidence="1">The sequence shown here is derived from an EMBL/GenBank/DDBJ whole genome shotgun (WGS) entry which is preliminary data.</text>
</comment>
<evidence type="ECO:0000313" key="1">
    <source>
        <dbReference type="EMBL" id="GCE63522.1"/>
    </source>
</evidence>
<evidence type="ECO:0000313" key="2">
    <source>
        <dbReference type="Proteomes" id="UP000324831"/>
    </source>
</evidence>
<reference evidence="1 2" key="1">
    <citation type="submission" date="2019-01" db="EMBL/GenBank/DDBJ databases">
        <title>Draft genome sequences of Candidatus Mycoplasma haemohominis SWG34-3 identified from a patient with pyrexia, anemia and liver dysfunction.</title>
        <authorList>
            <person name="Sekizuka T."/>
            <person name="Hattori N."/>
            <person name="Katano H."/>
            <person name="Takuma T."/>
            <person name="Ito T."/>
            <person name="Arai N."/>
            <person name="Yanai R."/>
            <person name="Ishii S."/>
            <person name="Miura Y."/>
            <person name="Tokunaga T."/>
            <person name="Watanabe H."/>
            <person name="Nomura N."/>
            <person name="Eguchi J."/>
            <person name="Arai T."/>
            <person name="Hasegawa H."/>
            <person name="Nakamaki T."/>
            <person name="Wakita T."/>
            <person name="Niki Y."/>
            <person name="Kuroda M."/>
        </authorList>
    </citation>
    <scope>NUCLEOTIDE SEQUENCE [LARGE SCALE GENOMIC DNA]</scope>
    <source>
        <strain evidence="1">SWG34-3</strain>
    </source>
</reference>
<dbReference type="Proteomes" id="UP000324831">
    <property type="component" value="Unassembled WGS sequence"/>
</dbReference>